<reference evidence="3" key="1">
    <citation type="submission" date="2025-08" db="UniProtKB">
        <authorList>
            <consortium name="RefSeq"/>
        </authorList>
    </citation>
    <scope>IDENTIFICATION</scope>
    <source>
        <tissue evidence="3">Fruit stalk</tissue>
    </source>
</reference>
<dbReference type="GeneID" id="111310803"/>
<keyword evidence="2" id="KW-1185">Reference proteome</keyword>
<dbReference type="AlphaFoldDB" id="A0A6P6AM47"/>
<dbReference type="PANTHER" id="PTHR31181">
    <property type="entry name" value="EGG CELL-SECRETED PROTEIN 1.4"/>
    <property type="match status" value="1"/>
</dbReference>
<proteinExistence type="predicted"/>
<organism evidence="2 3">
    <name type="scientific">Durio zibethinus</name>
    <name type="common">Durian</name>
    <dbReference type="NCBI Taxonomy" id="66656"/>
    <lineage>
        <taxon>Eukaryota</taxon>
        <taxon>Viridiplantae</taxon>
        <taxon>Streptophyta</taxon>
        <taxon>Embryophyta</taxon>
        <taxon>Tracheophyta</taxon>
        <taxon>Spermatophyta</taxon>
        <taxon>Magnoliopsida</taxon>
        <taxon>eudicotyledons</taxon>
        <taxon>Gunneridae</taxon>
        <taxon>Pentapetalae</taxon>
        <taxon>rosids</taxon>
        <taxon>malvids</taxon>
        <taxon>Malvales</taxon>
        <taxon>Malvaceae</taxon>
        <taxon>Helicteroideae</taxon>
        <taxon>Durio</taxon>
    </lineage>
</organism>
<dbReference type="GO" id="GO:2000008">
    <property type="term" value="P:regulation of protein localization to cell surface"/>
    <property type="evidence" value="ECO:0007669"/>
    <property type="project" value="TreeGrafter"/>
</dbReference>
<evidence type="ECO:0000313" key="3">
    <source>
        <dbReference type="RefSeq" id="XP_022765936.1"/>
    </source>
</evidence>
<protein>
    <submittedName>
        <fullName evidence="3">Uncharacterized protein LOC111310803</fullName>
    </submittedName>
</protein>
<keyword evidence="1" id="KW-0472">Membrane</keyword>
<dbReference type="GO" id="GO:0005576">
    <property type="term" value="C:extracellular region"/>
    <property type="evidence" value="ECO:0007669"/>
    <property type="project" value="TreeGrafter"/>
</dbReference>
<dbReference type="GO" id="GO:0031982">
    <property type="term" value="C:vesicle"/>
    <property type="evidence" value="ECO:0007669"/>
    <property type="project" value="TreeGrafter"/>
</dbReference>
<dbReference type="KEGG" id="dzi:111310803"/>
<dbReference type="GO" id="GO:0080155">
    <property type="term" value="P:regulation of double fertilization forming a zygote and endosperm"/>
    <property type="evidence" value="ECO:0007669"/>
    <property type="project" value="TreeGrafter"/>
</dbReference>
<dbReference type="Proteomes" id="UP000515121">
    <property type="component" value="Unplaced"/>
</dbReference>
<accession>A0A6P6AM47</accession>
<gene>
    <name evidence="3" type="primary">LOC111310803</name>
</gene>
<feature type="transmembrane region" description="Helical" evidence="1">
    <location>
        <begin position="21"/>
        <end position="46"/>
    </location>
</feature>
<keyword evidence="1" id="KW-0812">Transmembrane</keyword>
<dbReference type="GO" id="GO:0009567">
    <property type="term" value="P:double fertilization forming a zygote and endosperm"/>
    <property type="evidence" value="ECO:0007669"/>
    <property type="project" value="TreeGrafter"/>
</dbReference>
<dbReference type="PANTHER" id="PTHR31181:SF67">
    <property type="entry name" value="PROLAMIN-LIKE PROTEIN (DUF1278)"/>
    <property type="match status" value="1"/>
</dbReference>
<dbReference type="RefSeq" id="XP_022765936.1">
    <property type="nucleotide sequence ID" value="XM_022910201.1"/>
</dbReference>
<evidence type="ECO:0000313" key="2">
    <source>
        <dbReference type="Proteomes" id="UP000515121"/>
    </source>
</evidence>
<sequence>MSTLNGGTINPRKILMIVQNISLACMIQNTSIASPVIFLVISVTLFTQGLAADQKHPTDLHTHFWQRFPWVHRSGPAFPPLPPLKWPKPPHNPKVGWCLESFKTRVTSLQDILHSFLRRKPSIRVDCFAAVKAIQDDCCNLIFSRFNNPLFAPLLKKHCSNKGEAAPSPA</sequence>
<evidence type="ECO:0000256" key="1">
    <source>
        <dbReference type="SAM" id="Phobius"/>
    </source>
</evidence>
<keyword evidence="1" id="KW-1133">Transmembrane helix</keyword>
<name>A0A6P6AM47_DURZI</name>